<evidence type="ECO:0000313" key="8">
    <source>
        <dbReference type="Proteomes" id="UP000011747"/>
    </source>
</evidence>
<feature type="transmembrane region" description="Helical" evidence="6">
    <location>
        <begin position="6"/>
        <end position="26"/>
    </location>
</feature>
<keyword evidence="8" id="KW-1185">Reference proteome</keyword>
<gene>
    <name evidence="7" type="ORF">HMPREF1015_01261</name>
</gene>
<dbReference type="GO" id="GO:0005886">
    <property type="term" value="C:plasma membrane"/>
    <property type="evidence" value="ECO:0007669"/>
    <property type="project" value="UniProtKB-SubCell"/>
</dbReference>
<evidence type="ECO:0000256" key="5">
    <source>
        <dbReference type="ARBA" id="ARBA00023136"/>
    </source>
</evidence>
<feature type="transmembrane region" description="Helical" evidence="6">
    <location>
        <begin position="143"/>
        <end position="165"/>
    </location>
</feature>
<protein>
    <submittedName>
        <fullName evidence="7">TIGR00659 family protein</fullName>
    </submittedName>
</protein>
<dbReference type="PANTHER" id="PTHR30249:SF17">
    <property type="entry name" value="HOLIN-LIKE PROTEIN CIDB"/>
    <property type="match status" value="1"/>
</dbReference>
<keyword evidence="5 6" id="KW-0472">Membrane</keyword>
<keyword evidence="3 6" id="KW-0812">Transmembrane</keyword>
<evidence type="ECO:0000256" key="2">
    <source>
        <dbReference type="ARBA" id="ARBA00022475"/>
    </source>
</evidence>
<feature type="transmembrane region" description="Helical" evidence="6">
    <location>
        <begin position="64"/>
        <end position="81"/>
    </location>
</feature>
<reference evidence="7 8" key="1">
    <citation type="submission" date="2011-09" db="EMBL/GenBank/DDBJ databases">
        <title>The Genome Sequence of Bacillus smithii 7_3_47FAA.</title>
        <authorList>
            <consortium name="The Broad Institute Genome Sequencing Platform"/>
            <person name="Earl A."/>
            <person name="Ward D."/>
            <person name="Feldgarden M."/>
            <person name="Gevers D."/>
            <person name="Daigneault M."/>
            <person name="Strauss J."/>
            <person name="Allen-Vercoe E."/>
            <person name="Young S.K."/>
            <person name="Zeng Q."/>
            <person name="Gargeya S."/>
            <person name="Fitzgerald M."/>
            <person name="Haas B."/>
            <person name="Abouelleil A."/>
            <person name="Alvarado L."/>
            <person name="Arachchi H.M."/>
            <person name="Berlin A."/>
            <person name="Brown A."/>
            <person name="Chapman S.B."/>
            <person name="Chen Z."/>
            <person name="Dunbar C."/>
            <person name="Freedman E."/>
            <person name="Gearin G."/>
            <person name="Goldberg J."/>
            <person name="Griggs A."/>
            <person name="Gujja S."/>
            <person name="Heiman D."/>
            <person name="Howarth C."/>
            <person name="Larson L."/>
            <person name="Lui A."/>
            <person name="MacDonald P.J.P."/>
            <person name="Montmayeur A."/>
            <person name="Murphy C."/>
            <person name="Neiman D."/>
            <person name="Pearson M."/>
            <person name="Priest M."/>
            <person name="Roberts A."/>
            <person name="Saif S."/>
            <person name="Shea T."/>
            <person name="Shenoy N."/>
            <person name="Sisk P."/>
            <person name="Stolte C."/>
            <person name="Sykes S."/>
            <person name="Wortman J."/>
            <person name="Nusbaum C."/>
            <person name="Birren B."/>
        </authorList>
    </citation>
    <scope>NUCLEOTIDE SEQUENCE [LARGE SCALE GENOMIC DNA]</scope>
    <source>
        <strain evidence="7 8">7_3_47FAA</strain>
    </source>
</reference>
<proteinExistence type="predicted"/>
<dbReference type="PATRIC" id="fig|665952.3.peg.407"/>
<dbReference type="HOGENOM" id="CLU_082099_3_0_9"/>
<dbReference type="AlphaFoldDB" id="G9QHK2"/>
<accession>G9QHK2</accession>
<evidence type="ECO:0000256" key="1">
    <source>
        <dbReference type="ARBA" id="ARBA00004651"/>
    </source>
</evidence>
<organism evidence="7 8">
    <name type="scientific">Bacillus smithii 7_3_47FAA</name>
    <dbReference type="NCBI Taxonomy" id="665952"/>
    <lineage>
        <taxon>Bacteria</taxon>
        <taxon>Bacillati</taxon>
        <taxon>Bacillota</taxon>
        <taxon>Bacilli</taxon>
        <taxon>Bacillales</taxon>
        <taxon>Bacillaceae</taxon>
        <taxon>Bacillus</taxon>
    </lineage>
</organism>
<feature type="transmembrane region" description="Helical" evidence="6">
    <location>
        <begin position="33"/>
        <end position="52"/>
    </location>
</feature>
<dbReference type="PANTHER" id="PTHR30249">
    <property type="entry name" value="PUTATIVE SEROTONIN TRANSPORTER"/>
    <property type="match status" value="1"/>
</dbReference>
<sequence>MMQQVLVSIFMILMTIGIYVVMSRIYSRFSWPLLLPVLTTTVVIVALLVSWHIPYKTYMEGGKWINFLLGPSVVALAYPLYKQRFVLKKYVVPILVGVSVGSMTGMLSGLFFAEFFHFDRTLMLSILPKSITTPVAIQITSNIGGISSMTIVCVMVAGLTGAIAGPAILKWMRVKSVLGKGIALGSASHVFGISKASEYGELAVSTGSVAMTLSALIGSIIAPYITMFFHI</sequence>
<feature type="transmembrane region" description="Helical" evidence="6">
    <location>
        <begin position="209"/>
        <end position="229"/>
    </location>
</feature>
<dbReference type="InterPro" id="IPR007300">
    <property type="entry name" value="CidB/LrgB"/>
</dbReference>
<feature type="transmembrane region" description="Helical" evidence="6">
    <location>
        <begin position="90"/>
        <end position="113"/>
    </location>
</feature>
<keyword evidence="2" id="KW-1003">Cell membrane</keyword>
<comment type="subcellular location">
    <subcellularLocation>
        <location evidence="1">Cell membrane</location>
        <topology evidence="1">Multi-pass membrane protein</topology>
    </subcellularLocation>
</comment>
<dbReference type="EMBL" id="ACWF01000016">
    <property type="protein sequence ID" value="EHL79380.1"/>
    <property type="molecule type" value="Genomic_DNA"/>
</dbReference>
<evidence type="ECO:0000256" key="6">
    <source>
        <dbReference type="SAM" id="Phobius"/>
    </source>
</evidence>
<dbReference type="Pfam" id="PF04172">
    <property type="entry name" value="LrgB"/>
    <property type="match status" value="1"/>
</dbReference>
<comment type="caution">
    <text evidence="7">The sequence shown here is derived from an EMBL/GenBank/DDBJ whole genome shotgun (WGS) entry which is preliminary data.</text>
</comment>
<name>G9QHK2_9BACI</name>
<evidence type="ECO:0000256" key="3">
    <source>
        <dbReference type="ARBA" id="ARBA00022692"/>
    </source>
</evidence>
<keyword evidence="4 6" id="KW-1133">Transmembrane helix</keyword>
<evidence type="ECO:0000313" key="7">
    <source>
        <dbReference type="EMBL" id="EHL79380.1"/>
    </source>
</evidence>
<evidence type="ECO:0000256" key="4">
    <source>
        <dbReference type="ARBA" id="ARBA00022989"/>
    </source>
</evidence>
<dbReference type="Proteomes" id="UP000011747">
    <property type="component" value="Unassembled WGS sequence"/>
</dbReference>